<protein>
    <recommendedName>
        <fullName evidence="4">Oxidoreductase AflY</fullName>
    </recommendedName>
</protein>
<dbReference type="RefSeq" id="XP_056768365.1">
    <property type="nucleotide sequence ID" value="XM_056907638.1"/>
</dbReference>
<evidence type="ECO:0000256" key="1">
    <source>
        <dbReference type="ARBA" id="ARBA00023002"/>
    </source>
</evidence>
<evidence type="ECO:0000313" key="3">
    <source>
        <dbReference type="Proteomes" id="UP001213681"/>
    </source>
</evidence>
<organism evidence="2 3">
    <name type="scientific">Penicillium daleae</name>
    <dbReference type="NCBI Taxonomy" id="63821"/>
    <lineage>
        <taxon>Eukaryota</taxon>
        <taxon>Fungi</taxon>
        <taxon>Dikarya</taxon>
        <taxon>Ascomycota</taxon>
        <taxon>Pezizomycotina</taxon>
        <taxon>Eurotiomycetes</taxon>
        <taxon>Eurotiomycetidae</taxon>
        <taxon>Eurotiales</taxon>
        <taxon>Aspergillaceae</taxon>
        <taxon>Penicillium</taxon>
    </lineage>
</organism>
<name>A0AAD6G5N5_9EURO</name>
<dbReference type="GeneID" id="81597881"/>
<dbReference type="AlphaFoldDB" id="A0AAD6G5N5"/>
<dbReference type="PANTHER" id="PTHR35870:SF1">
    <property type="entry name" value="PROTEIN, PUTATIVE (AFU_ORTHOLOGUE AFUA_5G03330)-RELATED"/>
    <property type="match status" value="1"/>
</dbReference>
<dbReference type="InterPro" id="IPR025337">
    <property type="entry name" value="Questin_oxidase-like"/>
</dbReference>
<dbReference type="GO" id="GO:0016491">
    <property type="term" value="F:oxidoreductase activity"/>
    <property type="evidence" value="ECO:0007669"/>
    <property type="project" value="UniProtKB-KW"/>
</dbReference>
<reference evidence="2" key="1">
    <citation type="submission" date="2022-12" db="EMBL/GenBank/DDBJ databases">
        <authorList>
            <person name="Petersen C."/>
        </authorList>
    </citation>
    <scope>NUCLEOTIDE SEQUENCE</scope>
    <source>
        <strain evidence="2">IBT 16125</strain>
    </source>
</reference>
<proteinExistence type="predicted"/>
<dbReference type="Pfam" id="PF14027">
    <property type="entry name" value="Questin_oxidase"/>
    <property type="match status" value="1"/>
</dbReference>
<comment type="caution">
    <text evidence="2">The sequence shown here is derived from an EMBL/GenBank/DDBJ whole genome shotgun (WGS) entry which is preliminary data.</text>
</comment>
<dbReference type="EMBL" id="JAPVEA010000004">
    <property type="protein sequence ID" value="KAJ5455992.1"/>
    <property type="molecule type" value="Genomic_DNA"/>
</dbReference>
<keyword evidence="3" id="KW-1185">Reference proteome</keyword>
<evidence type="ECO:0000313" key="2">
    <source>
        <dbReference type="EMBL" id="KAJ5455992.1"/>
    </source>
</evidence>
<reference evidence="2" key="2">
    <citation type="journal article" date="2023" name="IMA Fungus">
        <title>Comparative genomic study of the Penicillium genus elucidates a diverse pangenome and 15 lateral gene transfer events.</title>
        <authorList>
            <person name="Petersen C."/>
            <person name="Sorensen T."/>
            <person name="Nielsen M.R."/>
            <person name="Sondergaard T.E."/>
            <person name="Sorensen J.L."/>
            <person name="Fitzpatrick D.A."/>
            <person name="Frisvad J.C."/>
            <person name="Nielsen K.L."/>
        </authorList>
    </citation>
    <scope>NUCLEOTIDE SEQUENCE</scope>
    <source>
        <strain evidence="2">IBT 16125</strain>
    </source>
</reference>
<gene>
    <name evidence="2" type="ORF">N7458_004256</name>
</gene>
<evidence type="ECO:0008006" key="4">
    <source>
        <dbReference type="Google" id="ProtNLM"/>
    </source>
</evidence>
<keyword evidence="1" id="KW-0560">Oxidoreductase</keyword>
<dbReference type="Proteomes" id="UP001213681">
    <property type="component" value="Unassembled WGS sequence"/>
</dbReference>
<dbReference type="PANTHER" id="PTHR35870">
    <property type="entry name" value="PROTEIN, PUTATIVE (AFU_ORTHOLOGUE AFUA_5G03330)-RELATED"/>
    <property type="match status" value="1"/>
</dbReference>
<accession>A0AAD6G5N5</accession>
<sequence>MDSQRPTRRPDTQRVQDFQDPAKFKQYLGQGKYYDDYFAFFQNEISKDGVPNTVNKYLFEGDDRAEEMLRRFFSGFLHSPIHFGYAIEFDQPLIMAEALALTAVHDSYFGEVLTAIETTSRASGGNESLISLQREIYSNKKLRQTMTYEHGVFQIRDGLLAHAKDEFIELLGRWKVTPESLKEKTAECLNSTVYWTSLAQRPEKQIRFDFFLMHSITAGSLWPVINSAPWISTESKCRLLEWKGRADLILYCQTGAPSPRPEELVTYQPHLPSGWDEVFRRACEYEDDGHLAKLIRGVATTAQLSKEYSHKVSFMLKSDEEFLKIAHMVIDSAEQFNRESAEQESEMICAKYKHASLMSTEIQRVTARWPRHVGFEQAWFHVPSRKLNQAAHL</sequence>